<dbReference type="PANTHER" id="PTHR43884:SF12">
    <property type="entry name" value="ISOVALERYL-COA DEHYDROGENASE, MITOCHONDRIAL-RELATED"/>
    <property type="match status" value="1"/>
</dbReference>
<keyword evidence="5" id="KW-0560">Oxidoreductase</keyword>
<dbReference type="InterPro" id="IPR013786">
    <property type="entry name" value="AcylCoA_DH/ox_N"/>
</dbReference>
<dbReference type="InterPro" id="IPR006089">
    <property type="entry name" value="Acyl-CoA_DH_CS"/>
</dbReference>
<dbReference type="EMBL" id="PVFR01000030">
    <property type="protein sequence ID" value="PRE50732.1"/>
    <property type="molecule type" value="Genomic_DNA"/>
</dbReference>
<dbReference type="Pfam" id="PF02770">
    <property type="entry name" value="Acyl-CoA_dh_M"/>
    <property type="match status" value="1"/>
</dbReference>
<dbReference type="PIRSF" id="PIRSF016578">
    <property type="entry name" value="HsaA"/>
    <property type="match status" value="1"/>
</dbReference>
<dbReference type="FunFam" id="2.40.110.10:FF:000001">
    <property type="entry name" value="Acyl-CoA dehydrogenase, mitochondrial"/>
    <property type="match status" value="1"/>
</dbReference>
<sequence length="380" mass="41923">MKFTEEQDMLRDMVRRVAEEQVRPLVADMEETKRFPEELVEVFGDLGLLQMWVPEEYGGPGGDLTSVCIAKEEIGKVSLAASTLCANNSIGLILPLLHFGTDAQRALYLPEAAKGRTVSSVAITEPEAGSDVSAIRTTARRDGDSYVINGQKSWITWAAQAQYMLVFARTSEGRGHDGISVFLIDTKTPGLKIGRKEVKMGRHGSPTYQVFFEDMRVEADCLLGEEGNGFKACMKILDLNRPSVAASSLGLAQAALDESVQYAKDRRQFGKRIGDFQAIQFKLADMAMKIEAARALLYTSTQEIDAGDTSRLTLLSSMAKCYVTDIAMEAALEAVQVHGSYGYSTEYPVERFMRDAKLNQILEGTNEIHRLIIARQLLGK</sequence>
<keyword evidence="3" id="KW-0285">Flavoprotein</keyword>
<dbReference type="FunFam" id="1.20.140.10:FF:000011">
    <property type="entry name" value="Medium-chain specific acyl-CoA dehydrogenase, mitochondrial"/>
    <property type="match status" value="1"/>
</dbReference>
<name>A0AB37ATM8_9BURK</name>
<dbReference type="Gene3D" id="2.40.110.10">
    <property type="entry name" value="Butyryl-CoA Dehydrogenase, subunit A, domain 2"/>
    <property type="match status" value="1"/>
</dbReference>
<dbReference type="InterPro" id="IPR036250">
    <property type="entry name" value="AcylCo_DH-like_C"/>
</dbReference>
<dbReference type="SUPFAM" id="SSF56645">
    <property type="entry name" value="Acyl-CoA dehydrogenase NM domain-like"/>
    <property type="match status" value="1"/>
</dbReference>
<evidence type="ECO:0000256" key="4">
    <source>
        <dbReference type="ARBA" id="ARBA00022827"/>
    </source>
</evidence>
<evidence type="ECO:0000313" key="10">
    <source>
        <dbReference type="Proteomes" id="UP000237811"/>
    </source>
</evidence>
<comment type="cofactor">
    <cofactor evidence="1">
        <name>FAD</name>
        <dbReference type="ChEBI" id="CHEBI:57692"/>
    </cofactor>
</comment>
<dbReference type="InterPro" id="IPR009075">
    <property type="entry name" value="AcylCo_DH/oxidase_C"/>
</dbReference>
<evidence type="ECO:0000256" key="2">
    <source>
        <dbReference type="ARBA" id="ARBA00009347"/>
    </source>
</evidence>
<evidence type="ECO:0000313" key="9">
    <source>
        <dbReference type="EMBL" id="PRE50732.1"/>
    </source>
</evidence>
<dbReference type="PANTHER" id="PTHR43884">
    <property type="entry name" value="ACYL-COA DEHYDROGENASE"/>
    <property type="match status" value="1"/>
</dbReference>
<accession>A0AB37ATM8</accession>
<dbReference type="Pfam" id="PF00441">
    <property type="entry name" value="Acyl-CoA_dh_1"/>
    <property type="match status" value="1"/>
</dbReference>
<proteinExistence type="inferred from homology"/>
<evidence type="ECO:0000256" key="1">
    <source>
        <dbReference type="ARBA" id="ARBA00001974"/>
    </source>
</evidence>
<dbReference type="RefSeq" id="WP_105776714.1">
    <property type="nucleotide sequence ID" value="NZ_PVFQ01000030.1"/>
</dbReference>
<dbReference type="Proteomes" id="UP000237811">
    <property type="component" value="Unassembled WGS sequence"/>
</dbReference>
<feature type="domain" description="Acyl-CoA oxidase/dehydrogenase middle" evidence="7">
    <location>
        <begin position="121"/>
        <end position="215"/>
    </location>
</feature>
<dbReference type="InterPro" id="IPR037069">
    <property type="entry name" value="AcylCoA_DH/ox_N_sf"/>
</dbReference>
<dbReference type="GO" id="GO:0050660">
    <property type="term" value="F:flavin adenine dinucleotide binding"/>
    <property type="evidence" value="ECO:0007669"/>
    <property type="project" value="InterPro"/>
</dbReference>
<dbReference type="FunFam" id="1.10.540.10:FF:000002">
    <property type="entry name" value="Acyl-CoA dehydrogenase FadE19"/>
    <property type="match status" value="1"/>
</dbReference>
<feature type="domain" description="Acyl-CoA dehydrogenase/oxidase C-terminal" evidence="6">
    <location>
        <begin position="227"/>
        <end position="378"/>
    </location>
</feature>
<dbReference type="Gene3D" id="1.10.540.10">
    <property type="entry name" value="Acyl-CoA dehydrogenase/oxidase, N-terminal domain"/>
    <property type="match status" value="1"/>
</dbReference>
<protein>
    <submittedName>
        <fullName evidence="9">Acyl-CoA dehydrogenase</fullName>
    </submittedName>
</protein>
<dbReference type="PROSITE" id="PS00073">
    <property type="entry name" value="ACYL_COA_DH_2"/>
    <property type="match status" value="1"/>
</dbReference>
<dbReference type="SUPFAM" id="SSF47203">
    <property type="entry name" value="Acyl-CoA dehydrogenase C-terminal domain-like"/>
    <property type="match status" value="1"/>
</dbReference>
<reference evidence="9 10" key="1">
    <citation type="submission" date="2018-03" db="EMBL/GenBank/DDBJ databases">
        <authorList>
            <person name="Nguyen K."/>
            <person name="Fouts D."/>
            <person name="Sutton G."/>
        </authorList>
    </citation>
    <scope>NUCLEOTIDE SEQUENCE [LARGE SCALE GENOMIC DNA]</scope>
    <source>
        <strain evidence="9 10">AU14328</strain>
    </source>
</reference>
<evidence type="ECO:0000256" key="3">
    <source>
        <dbReference type="ARBA" id="ARBA00022630"/>
    </source>
</evidence>
<feature type="domain" description="Acyl-CoA dehydrogenase/oxidase N-terminal" evidence="8">
    <location>
        <begin position="4"/>
        <end position="115"/>
    </location>
</feature>
<evidence type="ECO:0000259" key="6">
    <source>
        <dbReference type="Pfam" id="PF00441"/>
    </source>
</evidence>
<keyword evidence="4" id="KW-0274">FAD</keyword>
<dbReference type="InterPro" id="IPR006091">
    <property type="entry name" value="Acyl-CoA_Oxase/DH_mid-dom"/>
</dbReference>
<comment type="similarity">
    <text evidence="2">Belongs to the acyl-CoA dehydrogenase family.</text>
</comment>
<evidence type="ECO:0000259" key="8">
    <source>
        <dbReference type="Pfam" id="PF02771"/>
    </source>
</evidence>
<dbReference type="InterPro" id="IPR046373">
    <property type="entry name" value="Acyl-CoA_Oxase/DH_mid-dom_sf"/>
</dbReference>
<gene>
    <name evidence="9" type="ORF">C6P99_10710</name>
</gene>
<evidence type="ECO:0000256" key="5">
    <source>
        <dbReference type="ARBA" id="ARBA00023002"/>
    </source>
</evidence>
<dbReference type="AlphaFoldDB" id="A0AB37ATM8"/>
<evidence type="ECO:0000259" key="7">
    <source>
        <dbReference type="Pfam" id="PF02770"/>
    </source>
</evidence>
<dbReference type="PROSITE" id="PS00072">
    <property type="entry name" value="ACYL_COA_DH_1"/>
    <property type="match status" value="1"/>
</dbReference>
<dbReference type="Gene3D" id="1.20.140.10">
    <property type="entry name" value="Butyryl-CoA Dehydrogenase, subunit A, domain 3"/>
    <property type="match status" value="1"/>
</dbReference>
<dbReference type="InterPro" id="IPR009100">
    <property type="entry name" value="AcylCoA_DH/oxidase_NM_dom_sf"/>
</dbReference>
<dbReference type="GO" id="GO:0003995">
    <property type="term" value="F:acyl-CoA dehydrogenase activity"/>
    <property type="evidence" value="ECO:0007669"/>
    <property type="project" value="InterPro"/>
</dbReference>
<comment type="caution">
    <text evidence="9">The sequence shown here is derived from an EMBL/GenBank/DDBJ whole genome shotgun (WGS) entry which is preliminary data.</text>
</comment>
<organism evidence="9 10">
    <name type="scientific">Burkholderia multivorans</name>
    <dbReference type="NCBI Taxonomy" id="87883"/>
    <lineage>
        <taxon>Bacteria</taxon>
        <taxon>Pseudomonadati</taxon>
        <taxon>Pseudomonadota</taxon>
        <taxon>Betaproteobacteria</taxon>
        <taxon>Burkholderiales</taxon>
        <taxon>Burkholderiaceae</taxon>
        <taxon>Burkholderia</taxon>
        <taxon>Burkholderia cepacia complex</taxon>
    </lineage>
</organism>
<dbReference type="Pfam" id="PF02771">
    <property type="entry name" value="Acyl-CoA_dh_N"/>
    <property type="match status" value="1"/>
</dbReference>